<evidence type="ECO:0000313" key="4">
    <source>
        <dbReference type="Proteomes" id="UP000886520"/>
    </source>
</evidence>
<evidence type="ECO:0000256" key="2">
    <source>
        <dbReference type="PROSITE-ProRule" id="PRU00708"/>
    </source>
</evidence>
<dbReference type="PANTHER" id="PTHR24015:SF548">
    <property type="entry name" value="OS08G0340900 PROTEIN"/>
    <property type="match status" value="1"/>
</dbReference>
<gene>
    <name evidence="3" type="ORF">GOP47_0015159</name>
</gene>
<dbReference type="Gene3D" id="1.25.40.10">
    <property type="entry name" value="Tetratricopeptide repeat domain"/>
    <property type="match status" value="3"/>
</dbReference>
<evidence type="ECO:0008006" key="5">
    <source>
        <dbReference type="Google" id="ProtNLM"/>
    </source>
</evidence>
<dbReference type="InterPro" id="IPR046960">
    <property type="entry name" value="PPR_At4g14850-like_plant"/>
</dbReference>
<dbReference type="FunFam" id="1.25.40.10:FF:000090">
    <property type="entry name" value="Pentatricopeptide repeat-containing protein, chloroplastic"/>
    <property type="match status" value="1"/>
</dbReference>
<dbReference type="AlphaFoldDB" id="A0A9D4UNI3"/>
<dbReference type="PANTHER" id="PTHR24015">
    <property type="entry name" value="OS07G0578800 PROTEIN-RELATED"/>
    <property type="match status" value="1"/>
</dbReference>
<name>A0A9D4UNI3_ADICA</name>
<organism evidence="3 4">
    <name type="scientific">Adiantum capillus-veneris</name>
    <name type="common">Maidenhair fern</name>
    <dbReference type="NCBI Taxonomy" id="13818"/>
    <lineage>
        <taxon>Eukaryota</taxon>
        <taxon>Viridiplantae</taxon>
        <taxon>Streptophyta</taxon>
        <taxon>Embryophyta</taxon>
        <taxon>Tracheophyta</taxon>
        <taxon>Polypodiopsida</taxon>
        <taxon>Polypodiidae</taxon>
        <taxon>Polypodiales</taxon>
        <taxon>Pteridineae</taxon>
        <taxon>Pteridaceae</taxon>
        <taxon>Vittarioideae</taxon>
        <taxon>Adiantum</taxon>
    </lineage>
</organism>
<dbReference type="NCBIfam" id="TIGR00756">
    <property type="entry name" value="PPR"/>
    <property type="match status" value="4"/>
</dbReference>
<dbReference type="Proteomes" id="UP000886520">
    <property type="component" value="Chromosome 14"/>
</dbReference>
<dbReference type="InterPro" id="IPR002885">
    <property type="entry name" value="PPR_rpt"/>
</dbReference>
<dbReference type="FunFam" id="1.25.40.10:FF:000381">
    <property type="entry name" value="Pentatricopeptide repeat-containing protein"/>
    <property type="match status" value="1"/>
</dbReference>
<feature type="repeat" description="PPR" evidence="2">
    <location>
        <begin position="412"/>
        <end position="446"/>
    </location>
</feature>
<feature type="repeat" description="PPR" evidence="2">
    <location>
        <begin position="239"/>
        <end position="273"/>
    </location>
</feature>
<keyword evidence="4" id="KW-1185">Reference proteome</keyword>
<proteinExistence type="predicted"/>
<dbReference type="Pfam" id="PF13041">
    <property type="entry name" value="PPR_2"/>
    <property type="match status" value="3"/>
</dbReference>
<comment type="caution">
    <text evidence="3">The sequence shown here is derived from an EMBL/GenBank/DDBJ whole genome shotgun (WGS) entry which is preliminary data.</text>
</comment>
<dbReference type="PROSITE" id="PS51375">
    <property type="entry name" value="PPR"/>
    <property type="match status" value="5"/>
</dbReference>
<dbReference type="GO" id="GO:0009451">
    <property type="term" value="P:RNA modification"/>
    <property type="evidence" value="ECO:0007669"/>
    <property type="project" value="InterPro"/>
</dbReference>
<dbReference type="InterPro" id="IPR011990">
    <property type="entry name" value="TPR-like_helical_dom_sf"/>
</dbReference>
<dbReference type="Pfam" id="PF01535">
    <property type="entry name" value="PPR"/>
    <property type="match status" value="1"/>
</dbReference>
<reference evidence="3" key="1">
    <citation type="submission" date="2021-01" db="EMBL/GenBank/DDBJ databases">
        <title>Adiantum capillus-veneris genome.</title>
        <authorList>
            <person name="Fang Y."/>
            <person name="Liao Q."/>
        </authorList>
    </citation>
    <scope>NUCLEOTIDE SEQUENCE</scope>
    <source>
        <strain evidence="3">H3</strain>
        <tissue evidence="3">Leaf</tissue>
    </source>
</reference>
<keyword evidence="1" id="KW-0677">Repeat</keyword>
<dbReference type="GO" id="GO:0003723">
    <property type="term" value="F:RNA binding"/>
    <property type="evidence" value="ECO:0007669"/>
    <property type="project" value="InterPro"/>
</dbReference>
<accession>A0A9D4UNI3</accession>
<sequence length="510" mass="56058">MACFMHQPQGVGSRTTIEDTNLNRTSSRPCYTLLWKEQWLDHRRNPNLQANIKIIQDQSIPSSQTTQGIKKLLPEDYISLLRACTKNKDLQRGTQLHDRILKQGLLDSCADALVTMYAKCGALEKAKALLNSYHSRDVISWTALIAGYVRAGLCEDALACFEHMLHKGISPNAVTYACLLKACGILSAASKGKQFHEEILKQGLLQNDMVLGGALVDMYAKCGSLAKAQRVLENLTLRDVVSWSALIAGYVQQGQGQEALKCFECMRREGIHPNAVTYACILKACGILGDVGKGKQIHDEILSQGLLQNDFVLGGALVDMYAKCGDLARSQRVFDELPSRNVVSWCALIAGYAQKGQGEEALKCFDRMQNEGIPPNAVTMCCVLNVCSQLGLVEEGHMYFSNMGAKYGLQPAVEVYACMIDLLGRAGHLEKAVKLIRDMPSCNHSTIWHALLAACGKWGDVSVGRWAFWQAIQLDKRDGAAHILMANIYAAAGMQENAKSIEVLRMENNA</sequence>
<dbReference type="SUPFAM" id="SSF48452">
    <property type="entry name" value="TPR-like"/>
    <property type="match status" value="1"/>
</dbReference>
<dbReference type="FunFam" id="1.25.40.10:FF:000031">
    <property type="entry name" value="Pentatricopeptide repeat-containing protein mitochondrial"/>
    <property type="match status" value="1"/>
</dbReference>
<feature type="repeat" description="PPR" evidence="2">
    <location>
        <begin position="341"/>
        <end position="375"/>
    </location>
</feature>
<evidence type="ECO:0000256" key="1">
    <source>
        <dbReference type="ARBA" id="ARBA00022737"/>
    </source>
</evidence>
<dbReference type="EMBL" id="JABFUD020000014">
    <property type="protein sequence ID" value="KAI5070816.1"/>
    <property type="molecule type" value="Genomic_DNA"/>
</dbReference>
<dbReference type="OrthoDB" id="185373at2759"/>
<protein>
    <recommendedName>
        <fullName evidence="5">Pentatricopeptide repeat-containing protein</fullName>
    </recommendedName>
</protein>
<feature type="repeat" description="PPR" evidence="2">
    <location>
        <begin position="274"/>
        <end position="308"/>
    </location>
</feature>
<evidence type="ECO:0000313" key="3">
    <source>
        <dbReference type="EMBL" id="KAI5070816.1"/>
    </source>
</evidence>
<feature type="repeat" description="PPR" evidence="2">
    <location>
        <begin position="137"/>
        <end position="171"/>
    </location>
</feature>